<dbReference type="FunFam" id="3.30.160.60:FF:002343">
    <property type="entry name" value="Zinc finger protein 33A"/>
    <property type="match status" value="7"/>
</dbReference>
<dbReference type="FunFam" id="3.30.160.60:FF:000097">
    <property type="entry name" value="Zinc finger protein"/>
    <property type="match status" value="2"/>
</dbReference>
<dbReference type="InterPro" id="IPR036236">
    <property type="entry name" value="Znf_C2H2_sf"/>
</dbReference>
<dbReference type="FunFam" id="1.10.3430.10:FF:000002">
    <property type="entry name" value="urea transporter 2"/>
    <property type="match status" value="1"/>
</dbReference>
<dbReference type="EMBL" id="NHOQ01002094">
    <property type="protein sequence ID" value="PWA19753.1"/>
    <property type="molecule type" value="Genomic_DNA"/>
</dbReference>
<feature type="compositionally biased region" description="Basic and acidic residues" evidence="21">
    <location>
        <begin position="1266"/>
        <end position="1299"/>
    </location>
</feature>
<dbReference type="GO" id="GO:0042802">
    <property type="term" value="F:identical protein binding"/>
    <property type="evidence" value="ECO:0007669"/>
    <property type="project" value="UniProtKB-ARBA"/>
</dbReference>
<comment type="caution">
    <text evidence="24">The sequence shown here is derived from an EMBL/GenBank/DDBJ whole genome shotgun (WGS) entry which is preliminary data.</text>
</comment>
<feature type="domain" description="C2H2-type" evidence="23">
    <location>
        <begin position="331"/>
        <end position="358"/>
    </location>
</feature>
<feature type="domain" description="C2H2-type" evidence="23">
    <location>
        <begin position="247"/>
        <end position="274"/>
    </location>
</feature>
<organism evidence="24 25">
    <name type="scientific">Gambusia affinis</name>
    <name type="common">Western mosquitofish</name>
    <name type="synonym">Heterandria affinis</name>
    <dbReference type="NCBI Taxonomy" id="33528"/>
    <lineage>
        <taxon>Eukaryota</taxon>
        <taxon>Metazoa</taxon>
        <taxon>Chordata</taxon>
        <taxon>Craniata</taxon>
        <taxon>Vertebrata</taxon>
        <taxon>Euteleostomi</taxon>
        <taxon>Actinopterygii</taxon>
        <taxon>Neopterygii</taxon>
        <taxon>Teleostei</taxon>
        <taxon>Neoteleostei</taxon>
        <taxon>Acanthomorphata</taxon>
        <taxon>Ovalentaria</taxon>
        <taxon>Atherinomorphae</taxon>
        <taxon>Cyprinodontiformes</taxon>
        <taxon>Poeciliidae</taxon>
        <taxon>Poeciliinae</taxon>
        <taxon>Gambusia</taxon>
    </lineage>
</organism>
<evidence type="ECO:0000313" key="24">
    <source>
        <dbReference type="EMBL" id="PWA19753.1"/>
    </source>
</evidence>
<evidence type="ECO:0000256" key="21">
    <source>
        <dbReference type="SAM" id="MobiDB-lite"/>
    </source>
</evidence>
<feature type="transmembrane region" description="Helical" evidence="22">
    <location>
        <begin position="1973"/>
        <end position="1993"/>
    </location>
</feature>
<feature type="region of interest" description="Disordered" evidence="21">
    <location>
        <begin position="1260"/>
        <end position="1315"/>
    </location>
</feature>
<dbReference type="SUPFAM" id="SSF57667">
    <property type="entry name" value="beta-beta-alpha zinc fingers"/>
    <property type="match status" value="12"/>
</dbReference>
<dbReference type="InterPro" id="IPR029020">
    <property type="entry name" value="Ammonium/urea_transptr"/>
</dbReference>
<feature type="region of interest" description="Disordered" evidence="21">
    <location>
        <begin position="1489"/>
        <end position="1526"/>
    </location>
</feature>
<feature type="region of interest" description="Disordered" evidence="21">
    <location>
        <begin position="136"/>
        <end position="184"/>
    </location>
</feature>
<feature type="domain" description="C2H2-type" evidence="23">
    <location>
        <begin position="766"/>
        <end position="793"/>
    </location>
</feature>
<evidence type="ECO:0000256" key="5">
    <source>
        <dbReference type="ARBA" id="ARBA00006991"/>
    </source>
</evidence>
<feature type="transmembrane region" description="Helical" evidence="22">
    <location>
        <begin position="2163"/>
        <end position="2185"/>
    </location>
</feature>
<dbReference type="Pfam" id="PF00096">
    <property type="entry name" value="zf-C2H2"/>
    <property type="match status" value="17"/>
</dbReference>
<keyword evidence="9" id="KW-0677">Repeat</keyword>
<keyword evidence="16" id="KW-0804">Transcription</keyword>
<feature type="domain" description="C2H2-type" evidence="23">
    <location>
        <begin position="1669"/>
        <end position="1695"/>
    </location>
</feature>
<feature type="domain" description="C2H2-type" evidence="23">
    <location>
        <begin position="682"/>
        <end position="709"/>
    </location>
</feature>
<dbReference type="Gene3D" id="3.30.160.60">
    <property type="entry name" value="Classic Zinc Finger"/>
    <property type="match status" value="21"/>
</dbReference>
<keyword evidence="18" id="KW-0539">Nucleus</keyword>
<evidence type="ECO:0000256" key="12">
    <source>
        <dbReference type="ARBA" id="ARBA00022989"/>
    </source>
</evidence>
<evidence type="ECO:0000256" key="13">
    <source>
        <dbReference type="ARBA" id="ARBA00023015"/>
    </source>
</evidence>
<evidence type="ECO:0000256" key="18">
    <source>
        <dbReference type="ARBA" id="ARBA00023242"/>
    </source>
</evidence>
<dbReference type="FunFam" id="3.30.160.60:FF:000508">
    <property type="entry name" value="Myeloid zinc finger 1"/>
    <property type="match status" value="1"/>
</dbReference>
<evidence type="ECO:0000256" key="20">
    <source>
        <dbReference type="PROSITE-ProRule" id="PRU00042"/>
    </source>
</evidence>
<feature type="transmembrane region" description="Helical" evidence="22">
    <location>
        <begin position="2215"/>
        <end position="2234"/>
    </location>
</feature>
<dbReference type="FunFam" id="3.30.160.60:FF:002716">
    <property type="entry name" value="Zinc finger protein 212"/>
    <property type="match status" value="1"/>
</dbReference>
<feature type="region of interest" description="Disordered" evidence="21">
    <location>
        <begin position="498"/>
        <end position="531"/>
    </location>
</feature>
<evidence type="ECO:0000256" key="15">
    <source>
        <dbReference type="ARBA" id="ARBA00023136"/>
    </source>
</evidence>
<dbReference type="FunFam" id="3.30.160.60:FF:000624">
    <property type="entry name" value="zinc finger protein 697"/>
    <property type="match status" value="2"/>
</dbReference>
<feature type="domain" description="C2H2-type" evidence="23">
    <location>
        <begin position="654"/>
        <end position="681"/>
    </location>
</feature>
<keyword evidence="14" id="KW-0238">DNA-binding</keyword>
<feature type="domain" description="C2H2-type" evidence="23">
    <location>
        <begin position="794"/>
        <end position="816"/>
    </location>
</feature>
<comment type="catalytic activity">
    <reaction evidence="19">
        <text>urea(in) = urea(out)</text>
        <dbReference type="Rhea" id="RHEA:32799"/>
        <dbReference type="ChEBI" id="CHEBI:16199"/>
    </reaction>
</comment>
<feature type="domain" description="C2H2-type" evidence="23">
    <location>
        <begin position="1752"/>
        <end position="1779"/>
    </location>
</feature>
<dbReference type="PANTHER" id="PTHR24394:SF44">
    <property type="entry name" value="ZINC FINGER PROTEIN 271-LIKE"/>
    <property type="match status" value="1"/>
</dbReference>
<feature type="transmembrane region" description="Helical" evidence="22">
    <location>
        <begin position="2025"/>
        <end position="2047"/>
    </location>
</feature>
<evidence type="ECO:0000256" key="8">
    <source>
        <dbReference type="ARBA" id="ARBA00022723"/>
    </source>
</evidence>
<feature type="region of interest" description="Disordered" evidence="21">
    <location>
        <begin position="2297"/>
        <end position="2340"/>
    </location>
</feature>
<keyword evidence="13" id="KW-0805">Transcription regulation</keyword>
<feature type="domain" description="C2H2-type" evidence="23">
    <location>
        <begin position="303"/>
        <end position="330"/>
    </location>
</feature>
<evidence type="ECO:0000256" key="7">
    <source>
        <dbReference type="ARBA" id="ARBA00022692"/>
    </source>
</evidence>
<dbReference type="FunFam" id="3.30.160.60:FF:000110">
    <property type="entry name" value="Zinc finger protein-like"/>
    <property type="match status" value="1"/>
</dbReference>
<feature type="transmembrane region" description="Helical" evidence="22">
    <location>
        <begin position="2126"/>
        <end position="2151"/>
    </location>
</feature>
<evidence type="ECO:0000256" key="3">
    <source>
        <dbReference type="ARBA" id="ARBA00004651"/>
    </source>
</evidence>
<feature type="domain" description="C2H2-type" evidence="23">
    <location>
        <begin position="275"/>
        <end position="302"/>
    </location>
</feature>
<feature type="compositionally biased region" description="Polar residues" evidence="21">
    <location>
        <begin position="1495"/>
        <end position="1506"/>
    </location>
</feature>
<dbReference type="Proteomes" id="UP000250572">
    <property type="component" value="Unassembled WGS sequence"/>
</dbReference>
<protein>
    <recommendedName>
        <fullName evidence="23">C2H2-type domain-containing protein</fullName>
    </recommendedName>
</protein>
<evidence type="ECO:0000256" key="1">
    <source>
        <dbReference type="ARBA" id="ARBA00003767"/>
    </source>
</evidence>
<gene>
    <name evidence="24" type="ORF">CCH79_00006944</name>
</gene>
<sequence>MSSSQSLRYFIRERLTVAVEEIFTEFDKTIVQYEAQLDRQRRLLEICWKPQIDLQRIDLPEHFVLTKEEVITDQQLCNQDKNSSLGQQEQDKPESPQIKEEPELTQIKEEEDECCISLEKEQLELKQEFDIIIVSPIDQEGENREPDVSLMSPKSNWDQDTVQISSDQERSHHEESGSSRAREEELKQKRWCQKIRGHSGDVDNPKVKRQKKACLNNNLCSCKVCGKLFTRSNLTKHVRTHTGEKPFSCMTCGKKFGQRYHLTVHMRTHTGERPFSCLTCGKSFTMRIALTRHVRTHTGEKPFSCVTCGKSFGQRTHLTVHMRTHTGERPFSCLTCGKSFTLQISLTRHMRSHTGEKPLLCVICGRSFSERGNLSRHMRTHTPIMSLSQSLRDFIRERLTAAAEEIFTEFDKTIVQYEEQLDRQRKLLDVSWKPQVTLQRIRDVEQQVVREEKGVNLNQSFWNKERCTSLDQEEAGFPQIKDKQKELPLWQKENQEDLESLQIKDEHEEIESIQIKDEHEETESTQIKDEHDKLCVSLEEELEIKQEMDTFVITPPYERDNGEPDPSSNRLQKNQYDERIDHENSESNRDKELKQNKKYQKTGGRRDNVDIKKVKKQKNKHTNENLCSCNVCDKVLARSYLSEHMRIHTGEKLFLCTVCGKSFRQQNHLTVHMRTHTGEKPFPCVICGKSFTLQMVLTKHIRTHTGEKPFSCLTCGKSFRHSGTLSQHMRIHTGEKPFPCSTCGKRFSDKRNLSRHIRTHTDERPFSCPTCGKNFRQGGHLTVHMRTHAVKKLYLCEICGACFTQSVDLTDHMKTHKELPQHCVSKKMEVLTEQTRIQEKNSSLGQKDAQWMKDDQDEFEQVQIKVEQEEPQQVMNDQDEGEPPQINCEKKVLQVLLISENEGEPELLLVKKEMEESELPQIKDEQEELCLNLEKEQLKLKQETDSVPVTPTYTEREHRQPEVNRVQLHIQNQEKKDYTDPGSSSVSSECQEIRDDDNADRSSVKKHKNENFSSCKLCGKVLSRNYLNEHMRIHTELIQVRNLSHVGPVEKVLGNEQLYLGILELTQLLSAATMSLSQSLRDFIRERLTAAAEEIFTEFDKTIVQYEEELDRQRRLLEICWNPEINRKRIDSPQHYIWSGEEFLNNQQFCNQERSSNLHQKELDALQMRGSRGEFETQEMNGEQEKTVPQMKEANQEETEHSQVKVEQEELCVSPEKEPQILRQETDIFEENLTCEERDNVEQQPSRDPILIQISSELENQNQENSIHEDPESSRDEELGQSKTGWEIRRHGEHQDSPRVKRKKKTNNEKLPRNVCGKVSSPGYLTDHMRSHTAEEPFCCMTCDKRFPSRKTLAQHITTHTNEKSFSCIICGRSFHRISNLTVHMRIHTGEKPFSCMICKTSFNRRCTLTVHMRTHTATMSLSQSLRDFIRERLTAAAEEIFIQFDKTIVQYEEELDRQRRLLEICWKPQMNLHRIGFPQEEEVLTYHRERSPGLQPNSPEPQQSKGRLDRLEKEQMPEKQGNVEVSQIKDETEELIPLQMQKNHGEQECFYTKGQQETQPPRIKDEQEEVYVSLTKEQLELKQEIDTIIVNPTYEEGDCWEPDPNSDQLLIHNQIQEMSENKNEGSGSSRDEELKLIKRHQKIRSHSDNVGYRKVRTQKNTHINDNLSPCKVCGRFFARNYLNQHIRTHTGEKPFSCLTCGKSFSERGNLTKHIRTHTGEKSFSCLVCGKSFVQQIHLTRHIRTHTGEKPFSCLTCGKSFSQSSSLSGHMRTHTGEKPFSCLTCGQSFSERGSLFHHSRIHTGSLCFAVVLHILLKSWFVLGVSCLVLQRSWQYMKTQPVLGHMTGLHCTKDIQKNISSSSSALVPVSSSSPVFTELHPLMASPENNPSQEDRVEGQSGPAGPSCLHRAWTHFLKGVSYFSGDMEVFGKWMEKQFFLLQLLDWVLRGAAQVMFVNNPLSGLVIFAGLILQNYWWALNGFVGTLFATISALILQQSRGAIAAGLYGYNGILVGLLMAVFSNAGDWYWWLLLPNIFMSMIPIVSSALASINTRWDLPVFTLPFNILVCLHMVATGHYNHHFPQVLIQPRSELPNITWSEIDVAKLFRSIPVGIGQVYGCDNPWTGGIFIISLFISSPITCVHAVLGSAVGMVSGLALSAPFEDIYFGLWGYNCVLACIAVGGMFYALTWQVHLLAITCAFFCAYLGSAISNVMSTFGLPACTWPFCLSALTFLLLTTGTKRIFKLPLAKVTYPEKNLAFYWRLKKQEKAEKAEKAAKESQEQLNADITQKEKEQLKLQLQQIEEGRQESENDNSTEVDEGVNVEETNGEDNSPKVVLADYV</sequence>
<evidence type="ECO:0000256" key="9">
    <source>
        <dbReference type="ARBA" id="ARBA00022737"/>
    </source>
</evidence>
<feature type="domain" description="C2H2-type" evidence="23">
    <location>
        <begin position="1696"/>
        <end position="1723"/>
    </location>
</feature>
<dbReference type="GO" id="GO:0015204">
    <property type="term" value="F:urea transmembrane transporter activity"/>
    <property type="evidence" value="ECO:0007669"/>
    <property type="project" value="InterPro"/>
</dbReference>
<feature type="compositionally biased region" description="Basic and acidic residues" evidence="21">
    <location>
        <begin position="89"/>
        <end position="108"/>
    </location>
</feature>
<reference evidence="24 25" key="1">
    <citation type="journal article" date="2018" name="G3 (Bethesda)">
        <title>A High-Quality Reference Genome for the Invasive Mosquitofish Gambusia affinis Using a Chicago Library.</title>
        <authorList>
            <person name="Hoffberg S.L."/>
            <person name="Troendle N.J."/>
            <person name="Glenn T.C."/>
            <person name="Mahmud O."/>
            <person name="Louha S."/>
            <person name="Chalopin D."/>
            <person name="Bennetzen J.L."/>
            <person name="Mauricio R."/>
        </authorList>
    </citation>
    <scope>NUCLEOTIDE SEQUENCE [LARGE SCALE GENOMIC DNA]</scope>
    <source>
        <strain evidence="24">NE01/NJP1002.9</strain>
        <tissue evidence="24">Muscle</tissue>
    </source>
</reference>
<dbReference type="InterPro" id="IPR004937">
    <property type="entry name" value="Urea_transporter"/>
</dbReference>
<feature type="region of interest" description="Disordered" evidence="21">
    <location>
        <begin position="555"/>
        <end position="607"/>
    </location>
</feature>
<feature type="compositionally biased region" description="Basic and acidic residues" evidence="21">
    <location>
        <begin position="575"/>
        <end position="595"/>
    </location>
</feature>
<evidence type="ECO:0000256" key="11">
    <source>
        <dbReference type="ARBA" id="ARBA00022833"/>
    </source>
</evidence>
<keyword evidence="10 20" id="KW-0863">Zinc-finger</keyword>
<feature type="compositionally biased region" description="Acidic residues" evidence="21">
    <location>
        <begin position="2309"/>
        <end position="2327"/>
    </location>
</feature>
<dbReference type="PANTHER" id="PTHR24394">
    <property type="entry name" value="ZINC FINGER PROTEIN"/>
    <property type="match status" value="1"/>
</dbReference>
<feature type="domain" description="C2H2-type" evidence="23">
    <location>
        <begin position="738"/>
        <end position="765"/>
    </location>
</feature>
<feature type="region of interest" description="Disordered" evidence="21">
    <location>
        <begin position="1174"/>
        <end position="1223"/>
    </location>
</feature>
<name>A0A315V8N5_GAMAF</name>
<evidence type="ECO:0000313" key="25">
    <source>
        <dbReference type="Proteomes" id="UP000250572"/>
    </source>
</evidence>
<keyword evidence="7 22" id="KW-0812">Transmembrane</keyword>
<keyword evidence="11" id="KW-0862">Zinc</keyword>
<feature type="compositionally biased region" description="Polar residues" evidence="21">
    <location>
        <begin position="152"/>
        <end position="166"/>
    </location>
</feature>
<keyword evidence="8" id="KW-0479">Metal-binding</keyword>
<feature type="domain" description="C2H2-type" evidence="23">
    <location>
        <begin position="1724"/>
        <end position="1751"/>
    </location>
</feature>
<dbReference type="Gene3D" id="1.10.3430.10">
    <property type="entry name" value="Ammonium transporter AmtB like domains"/>
    <property type="match status" value="1"/>
</dbReference>
<evidence type="ECO:0000256" key="22">
    <source>
        <dbReference type="SAM" id="Phobius"/>
    </source>
</evidence>
<feature type="region of interest" description="Disordered" evidence="21">
    <location>
        <begin position="941"/>
        <end position="1006"/>
    </location>
</feature>
<dbReference type="GO" id="GO:0005886">
    <property type="term" value="C:plasma membrane"/>
    <property type="evidence" value="ECO:0007669"/>
    <property type="project" value="UniProtKB-SubCell"/>
</dbReference>
<feature type="domain" description="C2H2-type" evidence="23">
    <location>
        <begin position="710"/>
        <end position="737"/>
    </location>
</feature>
<evidence type="ECO:0000259" key="23">
    <source>
        <dbReference type="PROSITE" id="PS50157"/>
    </source>
</evidence>
<comment type="similarity">
    <text evidence="4">Belongs to the urea transporter family.</text>
</comment>
<feature type="transmembrane region" description="Helical" evidence="22">
    <location>
        <begin position="1808"/>
        <end position="1829"/>
    </location>
</feature>
<keyword evidence="6" id="KW-1003">Cell membrane</keyword>
<dbReference type="PROSITE" id="PS50157">
    <property type="entry name" value="ZINC_FINGER_C2H2_2"/>
    <property type="match status" value="20"/>
</dbReference>
<feature type="compositionally biased region" description="Basic and acidic residues" evidence="21">
    <location>
        <begin position="1194"/>
        <end position="1208"/>
    </location>
</feature>
<evidence type="ECO:0000256" key="14">
    <source>
        <dbReference type="ARBA" id="ARBA00023125"/>
    </source>
</evidence>
<proteinExistence type="inferred from homology"/>
<dbReference type="GO" id="GO:0003677">
    <property type="term" value="F:DNA binding"/>
    <property type="evidence" value="ECO:0007669"/>
    <property type="project" value="UniProtKB-KW"/>
</dbReference>
<evidence type="ECO:0000256" key="6">
    <source>
        <dbReference type="ARBA" id="ARBA00022475"/>
    </source>
</evidence>
<feature type="domain" description="C2H2-type" evidence="23">
    <location>
        <begin position="1394"/>
        <end position="1421"/>
    </location>
</feature>
<keyword evidence="25" id="KW-1185">Reference proteome</keyword>
<evidence type="ECO:0000256" key="4">
    <source>
        <dbReference type="ARBA" id="ARBA00005914"/>
    </source>
</evidence>
<accession>A0A315V8N5</accession>
<feature type="domain" description="C2H2-type" evidence="23">
    <location>
        <begin position="359"/>
        <end position="382"/>
    </location>
</feature>
<keyword evidence="12 22" id="KW-1133">Transmembrane helix</keyword>
<feature type="compositionally biased region" description="Polar residues" evidence="21">
    <location>
        <begin position="981"/>
        <end position="990"/>
    </location>
</feature>
<keyword evidence="17" id="KW-0325">Glycoprotein</keyword>
<comment type="subcellular location">
    <subcellularLocation>
        <location evidence="3">Cell membrane</location>
        <topology evidence="3">Multi-pass membrane protein</topology>
    </subcellularLocation>
    <subcellularLocation>
        <location evidence="2">Nucleus</location>
    </subcellularLocation>
</comment>
<dbReference type="GO" id="GO:0005634">
    <property type="term" value="C:nucleus"/>
    <property type="evidence" value="ECO:0007669"/>
    <property type="project" value="UniProtKB-SubCell"/>
</dbReference>
<comment type="similarity">
    <text evidence="5">Belongs to the krueppel C2H2-type zinc-finger protein family.</text>
</comment>
<evidence type="ECO:0000256" key="16">
    <source>
        <dbReference type="ARBA" id="ARBA00023163"/>
    </source>
</evidence>
<feature type="domain" description="C2H2-type" evidence="23">
    <location>
        <begin position="220"/>
        <end position="246"/>
    </location>
</feature>
<feature type="compositionally biased region" description="Basic and acidic residues" evidence="21">
    <location>
        <begin position="167"/>
        <end position="184"/>
    </location>
</feature>
<feature type="transmembrane region" description="Helical" evidence="22">
    <location>
        <begin position="1944"/>
        <end position="1967"/>
    </location>
</feature>
<dbReference type="FunFam" id="3.30.160.60:FF:000100">
    <property type="entry name" value="Zinc finger 45-like"/>
    <property type="match status" value="1"/>
</dbReference>
<feature type="transmembrane region" description="Helical" evidence="22">
    <location>
        <begin position="2192"/>
        <end position="2209"/>
    </location>
</feature>
<evidence type="ECO:0000256" key="17">
    <source>
        <dbReference type="ARBA" id="ARBA00023180"/>
    </source>
</evidence>
<dbReference type="GO" id="GO:0000981">
    <property type="term" value="F:DNA-binding transcription factor activity, RNA polymerase II-specific"/>
    <property type="evidence" value="ECO:0007669"/>
    <property type="project" value="TreeGrafter"/>
</dbReference>
<feature type="domain" description="C2H2-type" evidence="23">
    <location>
        <begin position="1338"/>
        <end position="1365"/>
    </location>
</feature>
<comment type="function">
    <text evidence="1">May be involved in transcriptional regulation.</text>
</comment>
<dbReference type="FunFam" id="3.30.160.60:FF:000966">
    <property type="entry name" value="ZFP90 zinc finger protein"/>
    <property type="match status" value="1"/>
</dbReference>
<feature type="transmembrane region" description="Helical" evidence="22">
    <location>
        <begin position="2000"/>
        <end position="2019"/>
    </location>
</feature>
<evidence type="ECO:0000256" key="19">
    <source>
        <dbReference type="ARBA" id="ARBA00033993"/>
    </source>
</evidence>
<evidence type="ECO:0000256" key="2">
    <source>
        <dbReference type="ARBA" id="ARBA00004123"/>
    </source>
</evidence>
<dbReference type="Pfam" id="PF03253">
    <property type="entry name" value="UT"/>
    <property type="match status" value="1"/>
</dbReference>
<dbReference type="GO" id="GO:0008270">
    <property type="term" value="F:zinc ion binding"/>
    <property type="evidence" value="ECO:0007669"/>
    <property type="project" value="UniProtKB-KW"/>
</dbReference>
<dbReference type="SMART" id="SM00355">
    <property type="entry name" value="ZnF_C2H2"/>
    <property type="match status" value="23"/>
</dbReference>
<feature type="domain" description="C2H2-type" evidence="23">
    <location>
        <begin position="1780"/>
        <end position="1804"/>
    </location>
</feature>
<feature type="compositionally biased region" description="Basic and acidic residues" evidence="21">
    <location>
        <begin position="1507"/>
        <end position="1518"/>
    </location>
</feature>
<feature type="region of interest" description="Disordered" evidence="21">
    <location>
        <begin position="81"/>
        <end position="110"/>
    </location>
</feature>
<feature type="domain" description="C2H2-type" evidence="23">
    <location>
        <begin position="1366"/>
        <end position="1393"/>
    </location>
</feature>
<dbReference type="FunFam" id="3.30.160.60:FF:000446">
    <property type="entry name" value="Zinc finger protein"/>
    <property type="match status" value="1"/>
</dbReference>
<keyword evidence="15 22" id="KW-0472">Membrane</keyword>
<evidence type="ECO:0000256" key="10">
    <source>
        <dbReference type="ARBA" id="ARBA00022771"/>
    </source>
</evidence>
<dbReference type="InterPro" id="IPR013087">
    <property type="entry name" value="Znf_C2H2_type"/>
</dbReference>
<dbReference type="STRING" id="33528.ENSGAFP00000017744"/>
<dbReference type="PROSITE" id="PS00028">
    <property type="entry name" value="ZINC_FINGER_C2H2_1"/>
    <property type="match status" value="18"/>
</dbReference>